<evidence type="ECO:0000313" key="9">
    <source>
        <dbReference type="Proteomes" id="UP001589747"/>
    </source>
</evidence>
<reference evidence="8 9" key="1">
    <citation type="submission" date="2024-09" db="EMBL/GenBank/DDBJ databases">
        <authorList>
            <person name="Sun Q."/>
            <person name="Mori K."/>
        </authorList>
    </citation>
    <scope>NUCLEOTIDE SEQUENCE [LARGE SCALE GENOMIC DNA]</scope>
    <source>
        <strain evidence="8 9">TISTR 2452</strain>
    </source>
</reference>
<dbReference type="InterPro" id="IPR006059">
    <property type="entry name" value="SBP"/>
</dbReference>
<dbReference type="SUPFAM" id="SSF53850">
    <property type="entry name" value="Periplasmic binding protein-like II"/>
    <property type="match status" value="1"/>
</dbReference>
<dbReference type="RefSeq" id="WP_377502892.1">
    <property type="nucleotide sequence ID" value="NZ_JBHMDO010000055.1"/>
</dbReference>
<keyword evidence="1" id="KW-1003">Cell membrane</keyword>
<organism evidence="8 9">
    <name type="scientific">Paenibacillus aurantiacus</name>
    <dbReference type="NCBI Taxonomy" id="1936118"/>
    <lineage>
        <taxon>Bacteria</taxon>
        <taxon>Bacillati</taxon>
        <taxon>Bacillota</taxon>
        <taxon>Bacilli</taxon>
        <taxon>Bacillales</taxon>
        <taxon>Paenibacillaceae</taxon>
        <taxon>Paenibacillus</taxon>
    </lineage>
</organism>
<dbReference type="Pfam" id="PF01547">
    <property type="entry name" value="SBP_bac_1"/>
    <property type="match status" value="1"/>
</dbReference>
<dbReference type="PANTHER" id="PTHR43649">
    <property type="entry name" value="ARABINOSE-BINDING PROTEIN-RELATED"/>
    <property type="match status" value="1"/>
</dbReference>
<dbReference type="Gene3D" id="3.40.190.10">
    <property type="entry name" value="Periplasmic binding protein-like II"/>
    <property type="match status" value="2"/>
</dbReference>
<dbReference type="Proteomes" id="UP001589747">
    <property type="component" value="Unassembled WGS sequence"/>
</dbReference>
<gene>
    <name evidence="8" type="ORF">ACFFSY_34010</name>
</gene>
<keyword evidence="3" id="KW-0472">Membrane</keyword>
<keyword evidence="2 7" id="KW-0732">Signal</keyword>
<sequence>MDKKRGMGKVVKVWSVVLCTLLAVTACSGNGGNNDPKPSEPGKNAAAGNGQNGGKTEEGGNKPQNEGAPLKISASIYDRGKVAAEEGSYEDNRWTKWMDEQSGVDVEWVPITRNQEADKFNVLVASGQAPDLITSYDRNLLARFVDQGAVQPIDDYLNQYSTVYKKYLEEHPELKPYVTFNGKIYAVASLRNTRALTTIWVRQDWLDKLKLKVPTTIEELVDVARAFRDKDPDGNGQKDTVPIAGSLAYTPIIEDLFFARGWDWFMEDGKLVYGNLLDRYKDVLAFQKQVYDEGLVDKEYLTDKNFARQQQLWVTGKAGIYFEYVTMASFPDFKKNNPNAKVVPIPPVATKYGTNGYQEEVPNYLLTVFNKNMKNPQAAFKFLDWMLADGWDDITNGQEGVHYQKVNGIPVITDTEKFNKEVAYASEYRLLHQDKLTAESIAAAAGDDPIAKEFAQIKGDALKVAEGTKYRKDLPYRPDFKELIDMEAQFMKKRDEIIATVVIGGAKHTPEWGAAELLKEWNRLGGEEVNKKAMEWYEKNKANFQ</sequence>
<proteinExistence type="predicted"/>
<evidence type="ECO:0000256" key="5">
    <source>
        <dbReference type="ARBA" id="ARBA00023288"/>
    </source>
</evidence>
<feature type="region of interest" description="Disordered" evidence="6">
    <location>
        <begin position="28"/>
        <end position="71"/>
    </location>
</feature>
<keyword evidence="9" id="KW-1185">Reference proteome</keyword>
<evidence type="ECO:0000256" key="7">
    <source>
        <dbReference type="SAM" id="SignalP"/>
    </source>
</evidence>
<evidence type="ECO:0000256" key="2">
    <source>
        <dbReference type="ARBA" id="ARBA00022729"/>
    </source>
</evidence>
<accession>A0ABV5L3Y2</accession>
<evidence type="ECO:0000256" key="1">
    <source>
        <dbReference type="ARBA" id="ARBA00022475"/>
    </source>
</evidence>
<feature type="chain" id="PRO_5046358339" evidence="7">
    <location>
        <begin position="29"/>
        <end position="545"/>
    </location>
</feature>
<dbReference type="EMBL" id="JBHMDO010000055">
    <property type="protein sequence ID" value="MFB9330982.1"/>
    <property type="molecule type" value="Genomic_DNA"/>
</dbReference>
<evidence type="ECO:0000256" key="4">
    <source>
        <dbReference type="ARBA" id="ARBA00023139"/>
    </source>
</evidence>
<name>A0ABV5L3Y2_9BACL</name>
<comment type="caution">
    <text evidence="8">The sequence shown here is derived from an EMBL/GenBank/DDBJ whole genome shotgun (WGS) entry which is preliminary data.</text>
</comment>
<dbReference type="InterPro" id="IPR050490">
    <property type="entry name" value="Bact_solute-bd_prot1"/>
</dbReference>
<keyword evidence="5" id="KW-0449">Lipoprotein</keyword>
<evidence type="ECO:0000256" key="3">
    <source>
        <dbReference type="ARBA" id="ARBA00023136"/>
    </source>
</evidence>
<keyword evidence="4" id="KW-0564">Palmitate</keyword>
<dbReference type="PANTHER" id="PTHR43649:SF33">
    <property type="entry name" value="POLYGALACTURONAN_RHAMNOGALACTURONAN-BINDING PROTEIN YTCQ"/>
    <property type="match status" value="1"/>
</dbReference>
<evidence type="ECO:0000313" key="8">
    <source>
        <dbReference type="EMBL" id="MFB9330982.1"/>
    </source>
</evidence>
<protein>
    <submittedName>
        <fullName evidence="8">Extracellular solute-binding protein</fullName>
    </submittedName>
</protein>
<feature type="signal peptide" evidence="7">
    <location>
        <begin position="1"/>
        <end position="28"/>
    </location>
</feature>
<evidence type="ECO:0000256" key="6">
    <source>
        <dbReference type="SAM" id="MobiDB-lite"/>
    </source>
</evidence>
<dbReference type="PROSITE" id="PS51257">
    <property type="entry name" value="PROKAR_LIPOPROTEIN"/>
    <property type="match status" value="1"/>
</dbReference>